<sequence>MAAPGDSREPPHVPSPVSLESPGTPGAHHHEARRHLHGHQHGSPSCSPEVLSQPPREEELSDLDLQDVEEVQISRDTCWPDSESEPEQAPPSPHPHDPEDEEDQDGGVLRTLLRSLPHRPKCGDSFGQESSLERPAGQPPGAMPCSQRRGAWRMTLMPQGASGTEGGPERAAELGGSFAPGAGLGARQGGPRGGKPHQCEACGKSF</sequence>
<feature type="compositionally biased region" description="Gly residues" evidence="1">
    <location>
        <begin position="182"/>
        <end position="193"/>
    </location>
</feature>
<dbReference type="AlphaFoldDB" id="A0A7J7FAM1"/>
<protein>
    <submittedName>
        <fullName evidence="2">Uncharacterized protein</fullName>
    </submittedName>
</protein>
<evidence type="ECO:0000313" key="2">
    <source>
        <dbReference type="EMBL" id="KAF5924774.1"/>
    </source>
</evidence>
<evidence type="ECO:0000256" key="1">
    <source>
        <dbReference type="SAM" id="MobiDB-lite"/>
    </source>
</evidence>
<feature type="region of interest" description="Disordered" evidence="1">
    <location>
        <begin position="1"/>
        <end position="206"/>
    </location>
</feature>
<gene>
    <name evidence="2" type="ORF">HPG69_014817</name>
</gene>
<feature type="compositionally biased region" description="Basic and acidic residues" evidence="1">
    <location>
        <begin position="1"/>
        <end position="11"/>
    </location>
</feature>
<feature type="compositionally biased region" description="Basic residues" evidence="1">
    <location>
        <begin position="30"/>
        <end position="40"/>
    </location>
</feature>
<comment type="caution">
    <text evidence="2">The sequence shown here is derived from an EMBL/GenBank/DDBJ whole genome shotgun (WGS) entry which is preliminary data.</text>
</comment>
<organism evidence="2 3">
    <name type="scientific">Diceros bicornis minor</name>
    <name type="common">South-central black rhinoceros</name>
    <dbReference type="NCBI Taxonomy" id="77932"/>
    <lineage>
        <taxon>Eukaryota</taxon>
        <taxon>Metazoa</taxon>
        <taxon>Chordata</taxon>
        <taxon>Craniata</taxon>
        <taxon>Vertebrata</taxon>
        <taxon>Euteleostomi</taxon>
        <taxon>Mammalia</taxon>
        <taxon>Eutheria</taxon>
        <taxon>Laurasiatheria</taxon>
        <taxon>Perissodactyla</taxon>
        <taxon>Rhinocerotidae</taxon>
        <taxon>Diceros</taxon>
    </lineage>
</organism>
<dbReference type="EMBL" id="JACDTQ010000900">
    <property type="protein sequence ID" value="KAF5924774.1"/>
    <property type="molecule type" value="Genomic_DNA"/>
</dbReference>
<feature type="non-terminal residue" evidence="2">
    <location>
        <position position="206"/>
    </location>
</feature>
<reference evidence="2 3" key="1">
    <citation type="journal article" date="2020" name="Mol. Biol. Evol.">
        <title>Interspecific Gene Flow and the Evolution of Specialization in Black and White Rhinoceros.</title>
        <authorList>
            <person name="Moodley Y."/>
            <person name="Westbury M.V."/>
            <person name="Russo I.M."/>
            <person name="Gopalakrishnan S."/>
            <person name="Rakotoarivelo A."/>
            <person name="Olsen R.A."/>
            <person name="Prost S."/>
            <person name="Tunstall T."/>
            <person name="Ryder O.A."/>
            <person name="Dalen L."/>
            <person name="Bruford M.W."/>
        </authorList>
    </citation>
    <scope>NUCLEOTIDE SEQUENCE [LARGE SCALE GENOMIC DNA]</scope>
    <source>
        <strain evidence="2">SBR-YM</strain>
        <tissue evidence="2">Skin</tissue>
    </source>
</reference>
<evidence type="ECO:0000313" key="3">
    <source>
        <dbReference type="Proteomes" id="UP000551758"/>
    </source>
</evidence>
<feature type="compositionally biased region" description="Acidic residues" evidence="1">
    <location>
        <begin position="59"/>
        <end position="70"/>
    </location>
</feature>
<name>A0A7J7FAM1_DICBM</name>
<dbReference type="Proteomes" id="UP000551758">
    <property type="component" value="Unassembled WGS sequence"/>
</dbReference>
<keyword evidence="3" id="KW-1185">Reference proteome</keyword>
<proteinExistence type="predicted"/>
<accession>A0A7J7FAM1</accession>